<keyword evidence="2" id="KW-0285">Flavoprotein</keyword>
<evidence type="ECO:0000256" key="3">
    <source>
        <dbReference type="ARBA" id="ARBA00022827"/>
    </source>
</evidence>
<keyword evidence="7" id="KW-1208">Phospholipid metabolism</keyword>
<dbReference type="InterPro" id="IPR054715">
    <property type="entry name" value="GGR_cat"/>
</dbReference>
<name>A0A7J3ZK17_9CREN</name>
<sequence length="463" mass="51264">MEGGSPLRYDVVIVGAGPAGSSLAYFLSGTRSLRVAVIESKEWSSVWSKPCGNAIGLHHFTEKKMPLPQGEALLQEVEGIWIYSPSESSVFKVHGRGVVVDRVRYGQQILKAVLDRGVDLYLNSHALKPIIEGDRVVGVLARVDNKAVEFRCNVLVDASGAASAIKRRLPQSWPVSESLEREDAILAFRGDVILEEEIESPEYLRIYLNQEIAPGGYWWFFPSGERRANVGLGVQYSRSIVNLKDLLLDRLLKRRGLASIRRYLSLGGALVPTRRPLSTLVWNGIVVIGDAGFNVNPLHGGGIGYAMDAALYASSAIQDAFEAGDFSARGLWKANLGYMKTTGAKQASLDLTRLFLQRLSNNDLQFIMERRIITEEEVDLLSRKALLDESVALRVLKLAGDVLKAALKLASRPSLLLKITRLVEAIREIRALYESYPESPEGLMAWKQSVDSLVSRFKRDLDK</sequence>
<dbReference type="PRINTS" id="PR00420">
    <property type="entry name" value="RNGMNOXGNASE"/>
</dbReference>
<evidence type="ECO:0000256" key="4">
    <source>
        <dbReference type="ARBA" id="ARBA00023002"/>
    </source>
</evidence>
<dbReference type="InterPro" id="IPR036188">
    <property type="entry name" value="FAD/NAD-bd_sf"/>
</dbReference>
<gene>
    <name evidence="9" type="ORF">ENM78_02905</name>
</gene>
<organism evidence="9">
    <name type="scientific">Fervidicoccus fontis</name>
    <dbReference type="NCBI Taxonomy" id="683846"/>
    <lineage>
        <taxon>Archaea</taxon>
        <taxon>Thermoproteota</taxon>
        <taxon>Thermoprotei</taxon>
        <taxon>Fervidicoccales</taxon>
        <taxon>Fervidicoccaceae</taxon>
        <taxon>Fervidicoccus</taxon>
    </lineage>
</organism>
<dbReference type="InterPro" id="IPR050407">
    <property type="entry name" value="Geranylgeranyl_reductase"/>
</dbReference>
<evidence type="ECO:0000259" key="8">
    <source>
        <dbReference type="Pfam" id="PF22578"/>
    </source>
</evidence>
<evidence type="ECO:0000256" key="6">
    <source>
        <dbReference type="ARBA" id="ARBA00023209"/>
    </source>
</evidence>
<proteinExistence type="predicted"/>
<dbReference type="GO" id="GO:0008654">
    <property type="term" value="P:phospholipid biosynthetic process"/>
    <property type="evidence" value="ECO:0007669"/>
    <property type="project" value="UniProtKB-KW"/>
</dbReference>
<dbReference type="SUPFAM" id="SSF51905">
    <property type="entry name" value="FAD/NAD(P)-binding domain"/>
    <property type="match status" value="1"/>
</dbReference>
<comment type="caution">
    <text evidence="9">The sequence shown here is derived from an EMBL/GenBank/DDBJ whole genome shotgun (WGS) entry which is preliminary data.</text>
</comment>
<dbReference type="PANTHER" id="PTHR42685:SF18">
    <property type="entry name" value="DIGERANYLGERANYLGLYCEROPHOSPHOLIPID REDUCTASE"/>
    <property type="match status" value="1"/>
</dbReference>
<keyword evidence="6" id="KW-0594">Phospholipid biosynthesis</keyword>
<evidence type="ECO:0000256" key="2">
    <source>
        <dbReference type="ARBA" id="ARBA00022630"/>
    </source>
</evidence>
<evidence type="ECO:0000256" key="1">
    <source>
        <dbReference type="ARBA" id="ARBA00022516"/>
    </source>
</evidence>
<evidence type="ECO:0000313" key="9">
    <source>
        <dbReference type="EMBL" id="HHQ80398.1"/>
    </source>
</evidence>
<feature type="domain" description="Digeranylgeranylglycerophospholipid reductase catalytic" evidence="8">
    <location>
        <begin position="196"/>
        <end position="269"/>
    </location>
</feature>
<dbReference type="GO" id="GO:0016628">
    <property type="term" value="F:oxidoreductase activity, acting on the CH-CH group of donors, NAD or NADP as acceptor"/>
    <property type="evidence" value="ECO:0007669"/>
    <property type="project" value="InterPro"/>
</dbReference>
<accession>A0A7J3ZK17</accession>
<reference evidence="9" key="1">
    <citation type="journal article" date="2020" name="mSystems">
        <title>Genome- and Community-Level Interaction Insights into Carbon Utilization and Element Cycling Functions of Hydrothermarchaeota in Hydrothermal Sediment.</title>
        <authorList>
            <person name="Zhou Z."/>
            <person name="Liu Y."/>
            <person name="Xu W."/>
            <person name="Pan J."/>
            <person name="Luo Z.H."/>
            <person name="Li M."/>
        </authorList>
    </citation>
    <scope>NUCLEOTIDE SEQUENCE [LARGE SCALE GENOMIC DNA]</scope>
    <source>
        <strain evidence="9">SpSt-1116</strain>
    </source>
</reference>
<keyword evidence="4" id="KW-0560">Oxidoreductase</keyword>
<keyword evidence="5" id="KW-0443">Lipid metabolism</keyword>
<dbReference type="PANTHER" id="PTHR42685">
    <property type="entry name" value="GERANYLGERANYL DIPHOSPHATE REDUCTASE"/>
    <property type="match status" value="1"/>
</dbReference>
<evidence type="ECO:0000256" key="5">
    <source>
        <dbReference type="ARBA" id="ARBA00023098"/>
    </source>
</evidence>
<dbReference type="Gene3D" id="3.50.50.60">
    <property type="entry name" value="FAD/NAD(P)-binding domain"/>
    <property type="match status" value="1"/>
</dbReference>
<dbReference type="AlphaFoldDB" id="A0A7J3ZK17"/>
<dbReference type="NCBIfam" id="TIGR02032">
    <property type="entry name" value="GG-red-SF"/>
    <property type="match status" value="1"/>
</dbReference>
<protein>
    <submittedName>
        <fullName evidence="9">Geranylgeranyl reductase family protein</fullName>
    </submittedName>
</protein>
<dbReference type="EMBL" id="DRZC01000034">
    <property type="protein sequence ID" value="HHQ80398.1"/>
    <property type="molecule type" value="Genomic_DNA"/>
</dbReference>
<dbReference type="Pfam" id="PF22578">
    <property type="entry name" value="GGR_cat"/>
    <property type="match status" value="1"/>
</dbReference>
<keyword evidence="1" id="KW-0444">Lipid biosynthesis</keyword>
<evidence type="ECO:0000256" key="7">
    <source>
        <dbReference type="ARBA" id="ARBA00023264"/>
    </source>
</evidence>
<keyword evidence="3" id="KW-0274">FAD</keyword>
<dbReference type="InterPro" id="IPR011777">
    <property type="entry name" value="Geranylgeranyl_Rdtase_fam"/>
</dbReference>